<evidence type="ECO:0000313" key="2">
    <source>
        <dbReference type="Proteomes" id="UP000824596"/>
    </source>
</evidence>
<keyword evidence="1" id="KW-0548">Nucleotidyltransferase</keyword>
<reference evidence="1" key="1">
    <citation type="submission" date="2021-09" db="EMBL/GenBank/DDBJ databases">
        <title>A high-quality genome of the endoparasitic fungus Hirsutella rhossiliensis with a comparison of Hirsutella genomes reveals transposable elements contributing to genome size variation.</title>
        <authorList>
            <person name="Lin R."/>
            <person name="Jiao Y."/>
            <person name="Sun X."/>
            <person name="Ling J."/>
            <person name="Xie B."/>
            <person name="Cheng X."/>
        </authorList>
    </citation>
    <scope>NUCLEOTIDE SEQUENCE</scope>
    <source>
        <strain evidence="1">HR02</strain>
    </source>
</reference>
<comment type="caution">
    <text evidence="1">The sequence shown here is derived from an EMBL/GenBank/DDBJ whole genome shotgun (WGS) entry which is preliminary data.</text>
</comment>
<dbReference type="RefSeq" id="XP_044719279.1">
    <property type="nucleotide sequence ID" value="XM_044865317.1"/>
</dbReference>
<name>A0A9P8MWZ1_9HYPO</name>
<proteinExistence type="predicted"/>
<keyword evidence="2" id="KW-1185">Reference proteome</keyword>
<accession>A0A9P8MWZ1</accession>
<keyword evidence="1" id="KW-0695">RNA-directed DNA polymerase</keyword>
<organism evidence="1 2">
    <name type="scientific">Hirsutella rhossiliensis</name>
    <dbReference type="NCBI Taxonomy" id="111463"/>
    <lineage>
        <taxon>Eukaryota</taxon>
        <taxon>Fungi</taxon>
        <taxon>Dikarya</taxon>
        <taxon>Ascomycota</taxon>
        <taxon>Pezizomycotina</taxon>
        <taxon>Sordariomycetes</taxon>
        <taxon>Hypocreomycetidae</taxon>
        <taxon>Hypocreales</taxon>
        <taxon>Ophiocordycipitaceae</taxon>
        <taxon>Hirsutella</taxon>
    </lineage>
</organism>
<dbReference type="GO" id="GO:0003964">
    <property type="term" value="F:RNA-directed DNA polymerase activity"/>
    <property type="evidence" value="ECO:0007669"/>
    <property type="project" value="UniProtKB-KW"/>
</dbReference>
<keyword evidence="1" id="KW-0808">Transferase</keyword>
<evidence type="ECO:0000313" key="1">
    <source>
        <dbReference type="EMBL" id="KAH0961766.1"/>
    </source>
</evidence>
<dbReference type="EMBL" id="JAIZPD010000007">
    <property type="protein sequence ID" value="KAH0961766.1"/>
    <property type="molecule type" value="Genomic_DNA"/>
</dbReference>
<dbReference type="GeneID" id="68355975"/>
<dbReference type="Proteomes" id="UP000824596">
    <property type="component" value="Unassembled WGS sequence"/>
</dbReference>
<gene>
    <name evidence="1" type="ORF">HRG_06846</name>
</gene>
<sequence length="46" mass="5202">MIAELDKALYGLRESPLLWYSEISRLKEAGIGRTDEEPCVFTNGKT</sequence>
<dbReference type="OrthoDB" id="413361at2759"/>
<protein>
    <submittedName>
        <fullName evidence="1">Reverse transcriptase (RNA-dependent DNA polymerase) domain-containing protein</fullName>
    </submittedName>
</protein>
<dbReference type="AlphaFoldDB" id="A0A9P8MWZ1"/>